<dbReference type="GO" id="GO:0003677">
    <property type="term" value="F:DNA binding"/>
    <property type="evidence" value="ECO:0007669"/>
    <property type="project" value="UniProtKB-UniRule"/>
</dbReference>
<dbReference type="Proteomes" id="UP000095743">
    <property type="component" value="Chromosome"/>
</dbReference>
<keyword evidence="5" id="KW-1185">Reference proteome</keyword>
<name>A0A1D8GK70_9FIRM</name>
<dbReference type="InterPro" id="IPR001647">
    <property type="entry name" value="HTH_TetR"/>
</dbReference>
<evidence type="ECO:0000313" key="4">
    <source>
        <dbReference type="EMBL" id="AOT71306.1"/>
    </source>
</evidence>
<dbReference type="SUPFAM" id="SSF46689">
    <property type="entry name" value="Homeodomain-like"/>
    <property type="match status" value="1"/>
</dbReference>
<reference evidence="4 5" key="1">
    <citation type="submission" date="2016-09" db="EMBL/GenBank/DDBJ databases">
        <title>Genomic analysis reveals versatility of anaerobic energy metabolism of Geosporobacter ferrireducens IRF9 of phylum Firmicutes.</title>
        <authorList>
            <person name="Kim S.-J."/>
        </authorList>
    </citation>
    <scope>NUCLEOTIDE SEQUENCE [LARGE SCALE GENOMIC DNA]</scope>
    <source>
        <strain evidence="4 5">IRF9</strain>
    </source>
</reference>
<organism evidence="4 5">
    <name type="scientific">Geosporobacter ferrireducens</name>
    <dbReference type="NCBI Taxonomy" id="1424294"/>
    <lineage>
        <taxon>Bacteria</taxon>
        <taxon>Bacillati</taxon>
        <taxon>Bacillota</taxon>
        <taxon>Clostridia</taxon>
        <taxon>Peptostreptococcales</taxon>
        <taxon>Thermotaleaceae</taxon>
        <taxon>Geosporobacter</taxon>
    </lineage>
</organism>
<protein>
    <recommendedName>
        <fullName evidence="3">HTH tetR-type domain-containing protein</fullName>
    </recommendedName>
</protein>
<keyword evidence="1 2" id="KW-0238">DNA-binding</keyword>
<accession>A0A1D8GK70</accession>
<feature type="domain" description="HTH tetR-type" evidence="3">
    <location>
        <begin position="6"/>
        <end position="66"/>
    </location>
</feature>
<dbReference type="PANTHER" id="PTHR43479">
    <property type="entry name" value="ACREF/ENVCD OPERON REPRESSOR-RELATED"/>
    <property type="match status" value="1"/>
</dbReference>
<gene>
    <name evidence="4" type="ORF">Gferi_18135</name>
</gene>
<dbReference type="PRINTS" id="PR00455">
    <property type="entry name" value="HTHTETR"/>
</dbReference>
<dbReference type="InterPro" id="IPR041612">
    <property type="entry name" value="YfiR_C"/>
</dbReference>
<evidence type="ECO:0000256" key="1">
    <source>
        <dbReference type="ARBA" id="ARBA00023125"/>
    </source>
</evidence>
<dbReference type="KEGG" id="gfe:Gferi_18135"/>
<dbReference type="InterPro" id="IPR050624">
    <property type="entry name" value="HTH-type_Tx_Regulator"/>
</dbReference>
<dbReference type="InterPro" id="IPR009057">
    <property type="entry name" value="Homeodomain-like_sf"/>
</dbReference>
<evidence type="ECO:0000256" key="2">
    <source>
        <dbReference type="PROSITE-ProRule" id="PRU00335"/>
    </source>
</evidence>
<evidence type="ECO:0000259" key="3">
    <source>
        <dbReference type="PROSITE" id="PS50977"/>
    </source>
</evidence>
<evidence type="ECO:0000313" key="5">
    <source>
        <dbReference type="Proteomes" id="UP000095743"/>
    </source>
</evidence>
<dbReference type="AlphaFoldDB" id="A0A1D8GK70"/>
<dbReference type="Pfam" id="PF17922">
    <property type="entry name" value="TetR_C_17"/>
    <property type="match status" value="1"/>
</dbReference>
<sequence>MPTKGDNTKQLIKDTAKHLFSNKGYASVTMKDICDACNLSRGGLYRHYSSTKEIMLEILTDDKEEMKKLLECSFQKKVPAVQLFDGFLNMIRADIQNGANRFYFVIHEFAFVESEQNEYMENRFNSAVQMLSMLLNYGKRTLEFKEFETNAIATHIAFFRDSIVTSSISLHLSNDLIDQQLKLIKDMVIRNESE</sequence>
<dbReference type="Pfam" id="PF00440">
    <property type="entry name" value="TetR_N"/>
    <property type="match status" value="1"/>
</dbReference>
<dbReference type="Gene3D" id="1.10.357.10">
    <property type="entry name" value="Tetracycline Repressor, domain 2"/>
    <property type="match status" value="1"/>
</dbReference>
<dbReference type="PROSITE" id="PS50977">
    <property type="entry name" value="HTH_TETR_2"/>
    <property type="match status" value="1"/>
</dbReference>
<dbReference type="RefSeq" id="WP_069978989.1">
    <property type="nucleotide sequence ID" value="NZ_CP017269.1"/>
</dbReference>
<dbReference type="Gene3D" id="1.10.10.60">
    <property type="entry name" value="Homeodomain-like"/>
    <property type="match status" value="1"/>
</dbReference>
<proteinExistence type="predicted"/>
<dbReference type="EMBL" id="CP017269">
    <property type="protein sequence ID" value="AOT71306.1"/>
    <property type="molecule type" value="Genomic_DNA"/>
</dbReference>
<dbReference type="PANTHER" id="PTHR43479:SF11">
    <property type="entry name" value="ACREF_ENVCD OPERON REPRESSOR-RELATED"/>
    <property type="match status" value="1"/>
</dbReference>
<dbReference type="STRING" id="1424294.Gferi_18135"/>
<dbReference type="OrthoDB" id="9814703at2"/>
<feature type="DNA-binding region" description="H-T-H motif" evidence="2">
    <location>
        <begin position="29"/>
        <end position="48"/>
    </location>
</feature>